<dbReference type="Proteomes" id="UP000820669">
    <property type="component" value="Unassembled WGS sequence"/>
</dbReference>
<accession>A0ABX1SDA3</accession>
<evidence type="ECO:0000313" key="5">
    <source>
        <dbReference type="EMBL" id="NMH99551.1"/>
    </source>
</evidence>
<comment type="caution">
    <text evidence="5">The sequence shown here is derived from an EMBL/GenBank/DDBJ whole genome shotgun (WGS) entry which is preliminary data.</text>
</comment>
<keyword evidence="3" id="KW-0949">S-adenosyl-L-methionine</keyword>
<keyword evidence="2" id="KW-0808">Transferase</keyword>
<dbReference type="SUPFAM" id="SSF53335">
    <property type="entry name" value="S-adenosyl-L-methionine-dependent methyltransferases"/>
    <property type="match status" value="1"/>
</dbReference>
<proteinExistence type="predicted"/>
<evidence type="ECO:0000259" key="4">
    <source>
        <dbReference type="Pfam" id="PF00891"/>
    </source>
</evidence>
<dbReference type="PANTHER" id="PTHR43712:SF2">
    <property type="entry name" value="O-METHYLTRANSFERASE CICE"/>
    <property type="match status" value="1"/>
</dbReference>
<feature type="domain" description="O-methyltransferase C-terminal" evidence="4">
    <location>
        <begin position="7"/>
        <end position="65"/>
    </location>
</feature>
<name>A0ABX1SDA3_9PSEU</name>
<keyword evidence="1" id="KW-0489">Methyltransferase</keyword>
<dbReference type="PROSITE" id="PS51683">
    <property type="entry name" value="SAM_OMT_II"/>
    <property type="match status" value="1"/>
</dbReference>
<dbReference type="InterPro" id="IPR016461">
    <property type="entry name" value="COMT-like"/>
</dbReference>
<dbReference type="PANTHER" id="PTHR43712">
    <property type="entry name" value="PUTATIVE (AFU_ORTHOLOGUE AFUA_4G14580)-RELATED"/>
    <property type="match status" value="1"/>
</dbReference>
<evidence type="ECO:0000313" key="6">
    <source>
        <dbReference type="Proteomes" id="UP000820669"/>
    </source>
</evidence>
<dbReference type="Gene3D" id="3.40.50.150">
    <property type="entry name" value="Vaccinia Virus protein VP39"/>
    <property type="match status" value="1"/>
</dbReference>
<sequence length="87" mass="9099">MPDDPVSHCRDALTPGGRVLIVEMVLPEGDEAHPGKVLDLAMLALVGGRERTGEEYRELLADAGLELTRIVPTAPAVSVVEAARAGG</sequence>
<dbReference type="InterPro" id="IPR029063">
    <property type="entry name" value="SAM-dependent_MTases_sf"/>
</dbReference>
<dbReference type="Pfam" id="PF00891">
    <property type="entry name" value="Methyltransf_2"/>
    <property type="match status" value="1"/>
</dbReference>
<gene>
    <name evidence="5" type="ORF">HF526_19855</name>
</gene>
<organism evidence="5 6">
    <name type="scientific">Pseudonocardia acidicola</name>
    <dbReference type="NCBI Taxonomy" id="2724939"/>
    <lineage>
        <taxon>Bacteria</taxon>
        <taxon>Bacillati</taxon>
        <taxon>Actinomycetota</taxon>
        <taxon>Actinomycetes</taxon>
        <taxon>Pseudonocardiales</taxon>
        <taxon>Pseudonocardiaceae</taxon>
        <taxon>Pseudonocardia</taxon>
    </lineage>
</organism>
<protein>
    <recommendedName>
        <fullName evidence="4">O-methyltransferase C-terminal domain-containing protein</fullName>
    </recommendedName>
</protein>
<reference evidence="5 6" key="1">
    <citation type="submission" date="2020-04" db="EMBL/GenBank/DDBJ databases">
        <authorList>
            <person name="Klaysubun C."/>
            <person name="Duangmal K."/>
            <person name="Lipun K."/>
        </authorList>
    </citation>
    <scope>NUCLEOTIDE SEQUENCE [LARGE SCALE GENOMIC DNA]</scope>
    <source>
        <strain evidence="5 6">K10HN5</strain>
    </source>
</reference>
<keyword evidence="6" id="KW-1185">Reference proteome</keyword>
<dbReference type="InterPro" id="IPR001077">
    <property type="entry name" value="COMT_C"/>
</dbReference>
<evidence type="ECO:0000256" key="2">
    <source>
        <dbReference type="ARBA" id="ARBA00022679"/>
    </source>
</evidence>
<evidence type="ECO:0000256" key="3">
    <source>
        <dbReference type="ARBA" id="ARBA00022691"/>
    </source>
</evidence>
<evidence type="ECO:0000256" key="1">
    <source>
        <dbReference type="ARBA" id="ARBA00022603"/>
    </source>
</evidence>
<dbReference type="EMBL" id="JAAXLA010000038">
    <property type="protein sequence ID" value="NMH99551.1"/>
    <property type="molecule type" value="Genomic_DNA"/>
</dbReference>